<dbReference type="Proteomes" id="UP000241394">
    <property type="component" value="Chromosome LG23"/>
</dbReference>
<dbReference type="PANTHER" id="PTHR19855">
    <property type="entry name" value="WD40 REPEAT PROTEIN 12, 37"/>
    <property type="match status" value="1"/>
</dbReference>
<name>A0A2R6PTV9_ACTCC</name>
<feature type="compositionally biased region" description="Low complexity" evidence="1">
    <location>
        <begin position="1"/>
        <end position="14"/>
    </location>
</feature>
<dbReference type="InterPro" id="IPR036322">
    <property type="entry name" value="WD40_repeat_dom_sf"/>
</dbReference>
<dbReference type="FunCoup" id="A0A2R6PTV9">
    <property type="interactions" value="2"/>
</dbReference>
<dbReference type="Gene3D" id="2.130.10.10">
    <property type="entry name" value="YVTN repeat-like/Quinoprotein amine dehydrogenase"/>
    <property type="match status" value="1"/>
</dbReference>
<dbReference type="SUPFAM" id="SSF81383">
    <property type="entry name" value="F-box domain"/>
    <property type="match status" value="1"/>
</dbReference>
<dbReference type="OMA" id="WRIMVID"/>
<dbReference type="InterPro" id="IPR019775">
    <property type="entry name" value="WD40_repeat_CS"/>
</dbReference>
<sequence length="453" mass="49417">MSSSSSSSSSSSQDGDGGNGRGGGRGGDFEGPSSSRRRAGDSNWPEPIVEALASQVAIDAARSLGRLAAAPALVNLFQVCSTWRAVSRSDLLWLNLTRSIWNRHNLLHATWHDEYVFRHRTARNFRTSRYAYDTLPFVPSPDHDDNDDGGLSCRRLALSDQHLAAGFSDGSVRLFKLPSRIHHYTFRPLSRDRMGQFSRAVSGIILSDTRLVFASRHGDIHVALTNNATPVRRSHMGDAFRDGVLVDFSGCSRWWVGLYAGVPDRAFHVRDADTEELLFVGGGLTNPESVMGWRLLVDVTEFVGRVRITSQESVVACTSLRVIVLDLGNPGLVLREEEILPGLIVGSVDASDAAFVIVDTRGTASVRRANTLEELCGFNVSGASQRNVLGCMNPGYALMCAGGVIRAWEIDNGVYCYSFRERIGEATAMVADDRYVAASTSDTSVHLWDFGAQ</sequence>
<dbReference type="InterPro" id="IPR015943">
    <property type="entry name" value="WD40/YVTN_repeat-like_dom_sf"/>
</dbReference>
<evidence type="ECO:0000313" key="2">
    <source>
        <dbReference type="EMBL" id="PSR96442.1"/>
    </source>
</evidence>
<proteinExistence type="predicted"/>
<dbReference type="AlphaFoldDB" id="A0A2R6PTV9"/>
<dbReference type="SUPFAM" id="SSF50978">
    <property type="entry name" value="WD40 repeat-like"/>
    <property type="match status" value="1"/>
</dbReference>
<feature type="compositionally biased region" description="Gly residues" evidence="1">
    <location>
        <begin position="15"/>
        <end position="26"/>
    </location>
</feature>
<feature type="region of interest" description="Disordered" evidence="1">
    <location>
        <begin position="1"/>
        <end position="43"/>
    </location>
</feature>
<reference evidence="2 3" key="1">
    <citation type="submission" date="2017-07" db="EMBL/GenBank/DDBJ databases">
        <title>An improved, manually edited Actinidia chinensis var. chinensis (kiwifruit) genome highlights the challenges associated with draft genomes and gene prediction in plants.</title>
        <authorList>
            <person name="Pilkington S."/>
            <person name="Crowhurst R."/>
            <person name="Hilario E."/>
            <person name="Nardozza S."/>
            <person name="Fraser L."/>
            <person name="Peng Y."/>
            <person name="Gunaseelan K."/>
            <person name="Simpson R."/>
            <person name="Tahir J."/>
            <person name="Deroles S."/>
            <person name="Templeton K."/>
            <person name="Luo Z."/>
            <person name="Davy M."/>
            <person name="Cheng C."/>
            <person name="Mcneilage M."/>
            <person name="Scaglione D."/>
            <person name="Liu Y."/>
            <person name="Zhang Q."/>
            <person name="Datson P."/>
            <person name="De Silva N."/>
            <person name="Gardiner S."/>
            <person name="Bassett H."/>
            <person name="Chagne D."/>
            <person name="Mccallum J."/>
            <person name="Dzierzon H."/>
            <person name="Deng C."/>
            <person name="Wang Y.-Y."/>
            <person name="Barron N."/>
            <person name="Manako K."/>
            <person name="Bowen J."/>
            <person name="Foster T."/>
            <person name="Erridge Z."/>
            <person name="Tiffin H."/>
            <person name="Waite C."/>
            <person name="Davies K."/>
            <person name="Grierson E."/>
            <person name="Laing W."/>
            <person name="Kirk R."/>
            <person name="Chen X."/>
            <person name="Wood M."/>
            <person name="Montefiori M."/>
            <person name="Brummell D."/>
            <person name="Schwinn K."/>
            <person name="Catanach A."/>
            <person name="Fullerton C."/>
            <person name="Li D."/>
            <person name="Meiyalaghan S."/>
            <person name="Nieuwenhuizen N."/>
            <person name="Read N."/>
            <person name="Prakash R."/>
            <person name="Hunter D."/>
            <person name="Zhang H."/>
            <person name="Mckenzie M."/>
            <person name="Knabel M."/>
            <person name="Harris A."/>
            <person name="Allan A."/>
            <person name="Chen A."/>
            <person name="Janssen B."/>
            <person name="Plunkett B."/>
            <person name="Dwamena C."/>
            <person name="Voogd C."/>
            <person name="Leif D."/>
            <person name="Lafferty D."/>
            <person name="Souleyre E."/>
            <person name="Varkonyi-Gasic E."/>
            <person name="Gambi F."/>
            <person name="Hanley J."/>
            <person name="Yao J.-L."/>
            <person name="Cheung J."/>
            <person name="David K."/>
            <person name="Warren B."/>
            <person name="Marsh K."/>
            <person name="Snowden K."/>
            <person name="Lin-Wang K."/>
            <person name="Brian L."/>
            <person name="Martinez-Sanchez M."/>
            <person name="Wang M."/>
            <person name="Ileperuma N."/>
            <person name="Macnee N."/>
            <person name="Campin R."/>
            <person name="Mcatee P."/>
            <person name="Drummond R."/>
            <person name="Espley R."/>
            <person name="Ireland H."/>
            <person name="Wu R."/>
            <person name="Atkinson R."/>
            <person name="Karunairetnam S."/>
            <person name="Bulley S."/>
            <person name="Chunkath S."/>
            <person name="Hanley Z."/>
            <person name="Storey R."/>
            <person name="Thrimawithana A."/>
            <person name="Thomson S."/>
            <person name="David C."/>
            <person name="Testolin R."/>
        </authorList>
    </citation>
    <scope>NUCLEOTIDE SEQUENCE [LARGE SCALE GENOMIC DNA]</scope>
    <source>
        <strain evidence="3">cv. Red5</strain>
        <tissue evidence="2">Young leaf</tissue>
    </source>
</reference>
<dbReference type="STRING" id="1590841.A0A2R6PTV9"/>
<reference evidence="3" key="2">
    <citation type="journal article" date="2018" name="BMC Genomics">
        <title>A manually annotated Actinidia chinensis var. chinensis (kiwifruit) genome highlights the challenges associated with draft genomes and gene prediction in plants.</title>
        <authorList>
            <person name="Pilkington S.M."/>
            <person name="Crowhurst R."/>
            <person name="Hilario E."/>
            <person name="Nardozza S."/>
            <person name="Fraser L."/>
            <person name="Peng Y."/>
            <person name="Gunaseelan K."/>
            <person name="Simpson R."/>
            <person name="Tahir J."/>
            <person name="Deroles S.C."/>
            <person name="Templeton K."/>
            <person name="Luo Z."/>
            <person name="Davy M."/>
            <person name="Cheng C."/>
            <person name="McNeilage M."/>
            <person name="Scaglione D."/>
            <person name="Liu Y."/>
            <person name="Zhang Q."/>
            <person name="Datson P."/>
            <person name="De Silva N."/>
            <person name="Gardiner S.E."/>
            <person name="Bassett H."/>
            <person name="Chagne D."/>
            <person name="McCallum J."/>
            <person name="Dzierzon H."/>
            <person name="Deng C."/>
            <person name="Wang Y.Y."/>
            <person name="Barron L."/>
            <person name="Manako K."/>
            <person name="Bowen J."/>
            <person name="Foster T.M."/>
            <person name="Erridge Z.A."/>
            <person name="Tiffin H."/>
            <person name="Waite C.N."/>
            <person name="Davies K.M."/>
            <person name="Grierson E.P."/>
            <person name="Laing W.A."/>
            <person name="Kirk R."/>
            <person name="Chen X."/>
            <person name="Wood M."/>
            <person name="Montefiori M."/>
            <person name="Brummell D.A."/>
            <person name="Schwinn K.E."/>
            <person name="Catanach A."/>
            <person name="Fullerton C."/>
            <person name="Li D."/>
            <person name="Meiyalaghan S."/>
            <person name="Nieuwenhuizen N."/>
            <person name="Read N."/>
            <person name="Prakash R."/>
            <person name="Hunter D."/>
            <person name="Zhang H."/>
            <person name="McKenzie M."/>
            <person name="Knabel M."/>
            <person name="Harris A."/>
            <person name="Allan A.C."/>
            <person name="Gleave A."/>
            <person name="Chen A."/>
            <person name="Janssen B.J."/>
            <person name="Plunkett B."/>
            <person name="Ampomah-Dwamena C."/>
            <person name="Voogd C."/>
            <person name="Leif D."/>
            <person name="Lafferty D."/>
            <person name="Souleyre E.J.F."/>
            <person name="Varkonyi-Gasic E."/>
            <person name="Gambi F."/>
            <person name="Hanley J."/>
            <person name="Yao J.L."/>
            <person name="Cheung J."/>
            <person name="David K.M."/>
            <person name="Warren B."/>
            <person name="Marsh K."/>
            <person name="Snowden K.C."/>
            <person name="Lin-Wang K."/>
            <person name="Brian L."/>
            <person name="Martinez-Sanchez M."/>
            <person name="Wang M."/>
            <person name="Ileperuma N."/>
            <person name="Macnee N."/>
            <person name="Campin R."/>
            <person name="McAtee P."/>
            <person name="Drummond R.S.M."/>
            <person name="Espley R.V."/>
            <person name="Ireland H.S."/>
            <person name="Wu R."/>
            <person name="Atkinson R.G."/>
            <person name="Karunairetnam S."/>
            <person name="Bulley S."/>
            <person name="Chunkath S."/>
            <person name="Hanley Z."/>
            <person name="Storey R."/>
            <person name="Thrimawithana A.H."/>
            <person name="Thomson S."/>
            <person name="David C."/>
            <person name="Testolin R."/>
            <person name="Huang H."/>
            <person name="Hellens R.P."/>
            <person name="Schaffer R.J."/>
        </authorList>
    </citation>
    <scope>NUCLEOTIDE SEQUENCE [LARGE SCALE GENOMIC DNA]</scope>
    <source>
        <strain evidence="3">cv. Red5</strain>
    </source>
</reference>
<gene>
    <name evidence="2" type="ORF">CEY00_Acc26494</name>
</gene>
<dbReference type="PROSITE" id="PS00678">
    <property type="entry name" value="WD_REPEATS_1"/>
    <property type="match status" value="1"/>
</dbReference>
<dbReference type="InParanoid" id="A0A2R6PTV9"/>
<protein>
    <submittedName>
        <fullName evidence="2">Transcriptional regulator STERILE APETALA like</fullName>
    </submittedName>
</protein>
<accession>A0A2R6PTV9</accession>
<organism evidence="2 3">
    <name type="scientific">Actinidia chinensis var. chinensis</name>
    <name type="common">Chinese soft-hair kiwi</name>
    <dbReference type="NCBI Taxonomy" id="1590841"/>
    <lineage>
        <taxon>Eukaryota</taxon>
        <taxon>Viridiplantae</taxon>
        <taxon>Streptophyta</taxon>
        <taxon>Embryophyta</taxon>
        <taxon>Tracheophyta</taxon>
        <taxon>Spermatophyta</taxon>
        <taxon>Magnoliopsida</taxon>
        <taxon>eudicotyledons</taxon>
        <taxon>Gunneridae</taxon>
        <taxon>Pentapetalae</taxon>
        <taxon>asterids</taxon>
        <taxon>Ericales</taxon>
        <taxon>Actinidiaceae</taxon>
        <taxon>Actinidia</taxon>
    </lineage>
</organism>
<dbReference type="PANTHER" id="PTHR19855:SF31">
    <property type="entry name" value="TRANSCRIPTIONAL REGULATOR STERILE APETALA"/>
    <property type="match status" value="1"/>
</dbReference>
<dbReference type="Gramene" id="PSR96442">
    <property type="protein sequence ID" value="PSR96442"/>
    <property type="gene ID" value="CEY00_Acc26494"/>
</dbReference>
<evidence type="ECO:0000256" key="1">
    <source>
        <dbReference type="SAM" id="MobiDB-lite"/>
    </source>
</evidence>
<comment type="caution">
    <text evidence="2">The sequence shown here is derived from an EMBL/GenBank/DDBJ whole genome shotgun (WGS) entry which is preliminary data.</text>
</comment>
<evidence type="ECO:0000313" key="3">
    <source>
        <dbReference type="Proteomes" id="UP000241394"/>
    </source>
</evidence>
<dbReference type="InterPro" id="IPR036047">
    <property type="entry name" value="F-box-like_dom_sf"/>
</dbReference>
<keyword evidence="3" id="KW-1185">Reference proteome</keyword>
<dbReference type="EMBL" id="NKQK01000023">
    <property type="protein sequence ID" value="PSR96442.1"/>
    <property type="molecule type" value="Genomic_DNA"/>
</dbReference>
<dbReference type="OrthoDB" id="760263at2759"/>
<dbReference type="Gene3D" id="1.20.1280.50">
    <property type="match status" value="1"/>
</dbReference>